<protein>
    <recommendedName>
        <fullName evidence="1">DUF1653 domain-containing protein</fullName>
    </recommendedName>
</protein>
<evidence type="ECO:0000313" key="2">
    <source>
        <dbReference type="EMBL" id="OHA04437.1"/>
    </source>
</evidence>
<dbReference type="Proteomes" id="UP000177982">
    <property type="component" value="Unassembled WGS sequence"/>
</dbReference>
<comment type="caution">
    <text evidence="2">The sequence shown here is derived from an EMBL/GenBank/DDBJ whole genome shotgun (WGS) entry which is preliminary data.</text>
</comment>
<feature type="domain" description="DUF1653" evidence="1">
    <location>
        <begin position="9"/>
        <end position="70"/>
    </location>
</feature>
<gene>
    <name evidence="2" type="ORF">A2934_00365</name>
</gene>
<dbReference type="Pfam" id="PF07866">
    <property type="entry name" value="DUF1653"/>
    <property type="match status" value="1"/>
</dbReference>
<dbReference type="EMBL" id="MHQO01000079">
    <property type="protein sequence ID" value="OHA04437.1"/>
    <property type="molecule type" value="Genomic_DNA"/>
</dbReference>
<reference evidence="2 3" key="1">
    <citation type="journal article" date="2016" name="Nat. Commun.">
        <title>Thousands of microbial genomes shed light on interconnected biogeochemical processes in an aquifer system.</title>
        <authorList>
            <person name="Anantharaman K."/>
            <person name="Brown C.T."/>
            <person name="Hug L.A."/>
            <person name="Sharon I."/>
            <person name="Castelle C.J."/>
            <person name="Probst A.J."/>
            <person name="Thomas B.C."/>
            <person name="Singh A."/>
            <person name="Wilkins M.J."/>
            <person name="Karaoz U."/>
            <person name="Brodie E.L."/>
            <person name="Williams K.H."/>
            <person name="Hubbard S.S."/>
            <person name="Banfield J.F."/>
        </authorList>
    </citation>
    <scope>NUCLEOTIDE SEQUENCE [LARGE SCALE GENOMIC DNA]</scope>
</reference>
<sequence>MEHHTIKLGRHRHYKGNKYEVIGVEKHSETLEDLVLYRACYGAFDMWARPIGEFCGDVEAGGKRVARFEYIGE</sequence>
<evidence type="ECO:0000259" key="1">
    <source>
        <dbReference type="Pfam" id="PF07866"/>
    </source>
</evidence>
<dbReference type="InterPro" id="IPR023387">
    <property type="entry name" value="DUF1653-like_dom"/>
</dbReference>
<proteinExistence type="predicted"/>
<dbReference type="Gene3D" id="2.30.30.320">
    <property type="entry name" value="DUF1653-like domain"/>
    <property type="match status" value="1"/>
</dbReference>
<dbReference type="InterPro" id="IPR037135">
    <property type="entry name" value="DUF1653-like_dom_sf"/>
</dbReference>
<accession>A0A1G2KYC4</accession>
<evidence type="ECO:0000313" key="3">
    <source>
        <dbReference type="Proteomes" id="UP000177982"/>
    </source>
</evidence>
<dbReference type="AlphaFoldDB" id="A0A1G2KYC4"/>
<name>A0A1G2KYC4_9BACT</name>
<organism evidence="2 3">
    <name type="scientific">Candidatus Sungbacteria bacterium RIFCSPLOWO2_01_FULL_47_10</name>
    <dbReference type="NCBI Taxonomy" id="1802276"/>
    <lineage>
        <taxon>Bacteria</taxon>
        <taxon>Candidatus Sungiibacteriota</taxon>
    </lineage>
</organism>